<feature type="domain" description="Protein kinase" evidence="9">
    <location>
        <begin position="20"/>
        <end position="279"/>
    </location>
</feature>
<dbReference type="PROSITE" id="PS50011">
    <property type="entry name" value="PROTEIN_KINASE_DOM"/>
    <property type="match status" value="1"/>
</dbReference>
<dbReference type="EC" id="2.7.11.1" evidence="1"/>
<evidence type="ECO:0000256" key="3">
    <source>
        <dbReference type="ARBA" id="ARBA00022679"/>
    </source>
</evidence>
<keyword evidence="11" id="KW-1185">Reference proteome</keyword>
<feature type="region of interest" description="Disordered" evidence="8">
    <location>
        <begin position="346"/>
        <end position="367"/>
    </location>
</feature>
<dbReference type="PANTHER" id="PTHR43289">
    <property type="entry name" value="MITOGEN-ACTIVATED PROTEIN KINASE KINASE KINASE 20-RELATED"/>
    <property type="match status" value="1"/>
</dbReference>
<keyword evidence="4 7" id="KW-0547">Nucleotide-binding</keyword>
<keyword evidence="2" id="KW-0723">Serine/threonine-protein kinase</keyword>
<evidence type="ECO:0000256" key="2">
    <source>
        <dbReference type="ARBA" id="ARBA00022527"/>
    </source>
</evidence>
<evidence type="ECO:0000256" key="1">
    <source>
        <dbReference type="ARBA" id="ARBA00012513"/>
    </source>
</evidence>
<evidence type="ECO:0000256" key="4">
    <source>
        <dbReference type="ARBA" id="ARBA00022741"/>
    </source>
</evidence>
<dbReference type="PROSITE" id="PS00108">
    <property type="entry name" value="PROTEIN_KINASE_ST"/>
    <property type="match status" value="1"/>
</dbReference>
<evidence type="ECO:0000259" key="9">
    <source>
        <dbReference type="PROSITE" id="PS50011"/>
    </source>
</evidence>
<dbReference type="GO" id="GO:0005524">
    <property type="term" value="F:ATP binding"/>
    <property type="evidence" value="ECO:0007669"/>
    <property type="project" value="UniProtKB-UniRule"/>
</dbReference>
<sequence length="519" mass="54391">MSVDDRADRGRPVTLLAGRYRLIAPIGQGGMGTVWRAADELLRQEVAIKEVLLPPELGAEHRAELRERTLREARAAASLRSHPSIVTVHDVVLEGGQPWIVMELVRGRSLDKIVREGGPLPPARVAAAGRAVLDALGAAHAAGILHRDVKPGNVLITDDGRVLLTDFGIATIAGDPALTQAGLLSGSPGYTAPERLRGEPDGPPSDLWSLGATLYAAVEGVPAFRRDNAAAVMAAVMMHEPRPPVLAGPLAPVLAAMLEKDPARRCPPDWAAARLHEIASGAVTGSGATGPAGAYGPTRPVPARRGGRGAPVIIAAVLAVTVPAAGFGLWRTGVLPSIGAFGGPATSPGNGATPPASGGPATIPATASPAQGLLQANPEACALLTPAQVRLILGAPGKERFMTKDACMWTAPDHTYVNIQKYRFPTVDVARMTFDTTRSTMEDEPRRYPGTRLREGPAVGDAAYGWTRRKDPAGSGYETTVMFRTANVWATLYHFGREPGFATADRMAAYVEKAFLAAG</sequence>
<dbReference type="Gene3D" id="3.30.200.20">
    <property type="entry name" value="Phosphorylase Kinase, domain 1"/>
    <property type="match status" value="1"/>
</dbReference>
<keyword evidence="6 7" id="KW-0067">ATP-binding</keyword>
<dbReference type="InterPro" id="IPR008271">
    <property type="entry name" value="Ser/Thr_kinase_AS"/>
</dbReference>
<proteinExistence type="predicted"/>
<dbReference type="CDD" id="cd14014">
    <property type="entry name" value="STKc_PknB_like"/>
    <property type="match status" value="1"/>
</dbReference>
<evidence type="ECO:0000313" key="10">
    <source>
        <dbReference type="EMBL" id="MBB4703248.1"/>
    </source>
</evidence>
<dbReference type="GO" id="GO:0004674">
    <property type="term" value="F:protein serine/threonine kinase activity"/>
    <property type="evidence" value="ECO:0007669"/>
    <property type="project" value="UniProtKB-KW"/>
</dbReference>
<gene>
    <name evidence="10" type="ORF">BJ982_004792</name>
</gene>
<dbReference type="EMBL" id="JACHND010000001">
    <property type="protein sequence ID" value="MBB4703248.1"/>
    <property type="molecule type" value="Genomic_DNA"/>
</dbReference>
<accession>A0A7W7DD65</accession>
<dbReference type="Proteomes" id="UP000542210">
    <property type="component" value="Unassembled WGS sequence"/>
</dbReference>
<dbReference type="Pfam" id="PF00069">
    <property type="entry name" value="Pkinase"/>
    <property type="match status" value="1"/>
</dbReference>
<evidence type="ECO:0000256" key="6">
    <source>
        <dbReference type="ARBA" id="ARBA00022840"/>
    </source>
</evidence>
<protein>
    <recommendedName>
        <fullName evidence="1">non-specific serine/threonine protein kinase</fullName>
        <ecNumber evidence="1">2.7.11.1</ecNumber>
    </recommendedName>
</protein>
<dbReference type="PANTHER" id="PTHR43289:SF6">
    <property type="entry name" value="SERINE_THREONINE-PROTEIN KINASE NEKL-3"/>
    <property type="match status" value="1"/>
</dbReference>
<evidence type="ECO:0000256" key="7">
    <source>
        <dbReference type="PROSITE-ProRule" id="PRU10141"/>
    </source>
</evidence>
<dbReference type="AlphaFoldDB" id="A0A7W7DD65"/>
<organism evidence="10 11">
    <name type="scientific">Sphaerisporangium siamense</name>
    <dbReference type="NCBI Taxonomy" id="795645"/>
    <lineage>
        <taxon>Bacteria</taxon>
        <taxon>Bacillati</taxon>
        <taxon>Actinomycetota</taxon>
        <taxon>Actinomycetes</taxon>
        <taxon>Streptosporangiales</taxon>
        <taxon>Streptosporangiaceae</taxon>
        <taxon>Sphaerisporangium</taxon>
    </lineage>
</organism>
<dbReference type="Gene3D" id="1.10.510.10">
    <property type="entry name" value="Transferase(Phosphotransferase) domain 1"/>
    <property type="match status" value="1"/>
</dbReference>
<comment type="caution">
    <text evidence="10">The sequence shown here is derived from an EMBL/GenBank/DDBJ whole genome shotgun (WGS) entry which is preliminary data.</text>
</comment>
<dbReference type="SMART" id="SM00220">
    <property type="entry name" value="S_TKc"/>
    <property type="match status" value="1"/>
</dbReference>
<feature type="binding site" evidence="7">
    <location>
        <position position="49"/>
    </location>
    <ligand>
        <name>ATP</name>
        <dbReference type="ChEBI" id="CHEBI:30616"/>
    </ligand>
</feature>
<dbReference type="InterPro" id="IPR011009">
    <property type="entry name" value="Kinase-like_dom_sf"/>
</dbReference>
<evidence type="ECO:0000313" key="11">
    <source>
        <dbReference type="Proteomes" id="UP000542210"/>
    </source>
</evidence>
<keyword evidence="3" id="KW-0808">Transferase</keyword>
<dbReference type="RefSeq" id="WP_184883553.1">
    <property type="nucleotide sequence ID" value="NZ_BOOV01000032.1"/>
</dbReference>
<dbReference type="SUPFAM" id="SSF56112">
    <property type="entry name" value="Protein kinase-like (PK-like)"/>
    <property type="match status" value="1"/>
</dbReference>
<evidence type="ECO:0000256" key="8">
    <source>
        <dbReference type="SAM" id="MobiDB-lite"/>
    </source>
</evidence>
<dbReference type="InterPro" id="IPR017441">
    <property type="entry name" value="Protein_kinase_ATP_BS"/>
</dbReference>
<evidence type="ECO:0000256" key="5">
    <source>
        <dbReference type="ARBA" id="ARBA00022777"/>
    </source>
</evidence>
<dbReference type="PROSITE" id="PS00107">
    <property type="entry name" value="PROTEIN_KINASE_ATP"/>
    <property type="match status" value="1"/>
</dbReference>
<name>A0A7W7DD65_9ACTN</name>
<reference evidence="10 11" key="1">
    <citation type="submission" date="2020-08" db="EMBL/GenBank/DDBJ databases">
        <title>Sequencing the genomes of 1000 actinobacteria strains.</title>
        <authorList>
            <person name="Klenk H.-P."/>
        </authorList>
    </citation>
    <scope>NUCLEOTIDE SEQUENCE [LARGE SCALE GENOMIC DNA]</scope>
    <source>
        <strain evidence="10 11">DSM 45784</strain>
    </source>
</reference>
<dbReference type="InterPro" id="IPR000719">
    <property type="entry name" value="Prot_kinase_dom"/>
</dbReference>
<keyword evidence="5" id="KW-0418">Kinase</keyword>